<name>A0A8X6YSK8_9ARAC</name>
<reference evidence="1" key="1">
    <citation type="submission" date="2020-08" db="EMBL/GenBank/DDBJ databases">
        <title>Multicomponent nature underlies the extraordinary mechanical properties of spider dragline silk.</title>
        <authorList>
            <person name="Kono N."/>
            <person name="Nakamura H."/>
            <person name="Mori M."/>
            <person name="Yoshida Y."/>
            <person name="Ohtoshi R."/>
            <person name="Malay A.D."/>
            <person name="Moran D.A.P."/>
            <person name="Tomita M."/>
            <person name="Numata K."/>
            <person name="Arakawa K."/>
        </authorList>
    </citation>
    <scope>NUCLEOTIDE SEQUENCE</scope>
</reference>
<dbReference type="AlphaFoldDB" id="A0A8X6YSK8"/>
<protein>
    <submittedName>
        <fullName evidence="1">Uncharacterized protein</fullName>
    </submittedName>
</protein>
<keyword evidence="2" id="KW-1185">Reference proteome</keyword>
<proteinExistence type="predicted"/>
<comment type="caution">
    <text evidence="1">The sequence shown here is derived from an EMBL/GenBank/DDBJ whole genome shotgun (WGS) entry which is preliminary data.</text>
</comment>
<organism evidence="1 2">
    <name type="scientific">Trichonephila inaurata madagascariensis</name>
    <dbReference type="NCBI Taxonomy" id="2747483"/>
    <lineage>
        <taxon>Eukaryota</taxon>
        <taxon>Metazoa</taxon>
        <taxon>Ecdysozoa</taxon>
        <taxon>Arthropoda</taxon>
        <taxon>Chelicerata</taxon>
        <taxon>Arachnida</taxon>
        <taxon>Araneae</taxon>
        <taxon>Araneomorphae</taxon>
        <taxon>Entelegynae</taxon>
        <taxon>Araneoidea</taxon>
        <taxon>Nephilidae</taxon>
        <taxon>Trichonephila</taxon>
        <taxon>Trichonephila inaurata</taxon>
    </lineage>
</organism>
<dbReference type="EMBL" id="BMAV01021828">
    <property type="protein sequence ID" value="GFY76291.1"/>
    <property type="molecule type" value="Genomic_DNA"/>
</dbReference>
<accession>A0A8X6YSK8</accession>
<dbReference type="Proteomes" id="UP000886998">
    <property type="component" value="Unassembled WGS sequence"/>
</dbReference>
<gene>
    <name evidence="1" type="ORF">TNIN_421241</name>
</gene>
<sequence length="113" mass="13195">MPIQICSNIRMSILTVYQQFLNSWDHISSFSVCLLVLRNVFSANLFYPSNRQARIKPRGRPQAVVSPSSHFKVCQSLFLEVKLPHLEEFYLRYQSGHLRFKKFTKCAIQCTPN</sequence>
<evidence type="ECO:0000313" key="2">
    <source>
        <dbReference type="Proteomes" id="UP000886998"/>
    </source>
</evidence>
<evidence type="ECO:0000313" key="1">
    <source>
        <dbReference type="EMBL" id="GFY76291.1"/>
    </source>
</evidence>